<dbReference type="EMBL" id="UIGI01000003">
    <property type="protein sequence ID" value="SUY93058.1"/>
    <property type="molecule type" value="Genomic_DNA"/>
</dbReference>
<organism evidence="2 3">
    <name type="scientific">Buttiauxella agrestis</name>
    <dbReference type="NCBI Taxonomy" id="82977"/>
    <lineage>
        <taxon>Bacteria</taxon>
        <taxon>Pseudomonadati</taxon>
        <taxon>Pseudomonadota</taxon>
        <taxon>Gammaproteobacteria</taxon>
        <taxon>Enterobacterales</taxon>
        <taxon>Enterobacteriaceae</taxon>
        <taxon>Buttiauxella</taxon>
    </lineage>
</organism>
<proteinExistence type="predicted"/>
<feature type="compositionally biased region" description="Polar residues" evidence="1">
    <location>
        <begin position="1"/>
        <end position="16"/>
    </location>
</feature>
<accession>A0A381KP28</accession>
<evidence type="ECO:0000313" key="2">
    <source>
        <dbReference type="EMBL" id="SUY93058.1"/>
    </source>
</evidence>
<evidence type="ECO:0000256" key="1">
    <source>
        <dbReference type="SAM" id="MobiDB-lite"/>
    </source>
</evidence>
<dbReference type="RefSeq" id="WP_115632196.1">
    <property type="nucleotide sequence ID" value="NZ_UIGI01000003.1"/>
</dbReference>
<gene>
    <name evidence="2" type="ORF">NCTC12119_05013</name>
</gene>
<dbReference type="AlphaFoldDB" id="A0A381KP28"/>
<evidence type="ECO:0000313" key="3">
    <source>
        <dbReference type="Proteomes" id="UP000255528"/>
    </source>
</evidence>
<feature type="region of interest" description="Disordered" evidence="1">
    <location>
        <begin position="1"/>
        <end position="24"/>
    </location>
</feature>
<reference evidence="2 3" key="1">
    <citation type="submission" date="2018-06" db="EMBL/GenBank/DDBJ databases">
        <authorList>
            <consortium name="Pathogen Informatics"/>
            <person name="Doyle S."/>
        </authorList>
    </citation>
    <scope>NUCLEOTIDE SEQUENCE [LARGE SCALE GENOMIC DNA]</scope>
    <source>
        <strain evidence="2 3">NCTC12119</strain>
    </source>
</reference>
<name>A0A381KP28_9ENTR</name>
<protein>
    <submittedName>
        <fullName evidence="2">Uncharacterized protein</fullName>
    </submittedName>
</protein>
<dbReference type="Proteomes" id="UP000255528">
    <property type="component" value="Unassembled WGS sequence"/>
</dbReference>
<sequence>MSVTFDASGNIISNGKTTRDDRKLKPGELVEKTTKGEFRLMREYGALKNNDHESVIFYAADVATMNLAAAVDATRQANWPAFFSALTGKKGSTIPGKNEIAIAKLALELCARYPQPSRAENMLALSSDELERIRQELDGDDPPPDK</sequence>